<dbReference type="Pfam" id="PF14441">
    <property type="entry name" value="OTT_1508_deam"/>
    <property type="match status" value="1"/>
</dbReference>
<evidence type="ECO:0000313" key="2">
    <source>
        <dbReference type="Proteomes" id="UP001296104"/>
    </source>
</evidence>
<keyword evidence="2" id="KW-1185">Reference proteome</keyword>
<reference evidence="1" key="1">
    <citation type="submission" date="2023-11" db="EMBL/GenBank/DDBJ databases">
        <authorList>
            <person name="Alioto T."/>
            <person name="Alioto T."/>
            <person name="Gomez Garrido J."/>
        </authorList>
    </citation>
    <scope>NUCLEOTIDE SEQUENCE</scope>
</reference>
<dbReference type="AlphaFoldDB" id="A0AAI8Z212"/>
<sequence length="375" mass="41883">MGIAAEIVPGRAARQLRAIGNYWRICQYLARASRTHQRAFETLELHTVRFGSKKDIVHAEVQLLLFHETSKDIVRPEIMPASKKTCFLCHTFFESFGQYALVETHGQVPQRWSLPDDERLDARLRVKLNQALKRTSSVVQGPLKKGKKKKIQSNPMGGPLNPAQSVVSSILDELRTPSISTIRPEASVIEIISMARGKDVAAEICAPPSIDSEFRSHKSFEKTVSREARTAEVLDCVEESAYCTTPRSLLECVGAEKASAQKIKARRDSVAPFNTSSQQLVHGERAISQLDLDWLSLYVTEASLQANEPTTRLCNAICRPVPVSARPDIIITVDVTGLTSQDGLTIEKPTGAEYFDIRMRLEGHEDVYVRLEWTE</sequence>
<name>A0AAI8Z212_9PEZI</name>
<comment type="caution">
    <text evidence="1">The sequence shown here is derived from an EMBL/GenBank/DDBJ whole genome shotgun (WGS) entry which is preliminary data.</text>
</comment>
<dbReference type="EMBL" id="CAVMBE010000042">
    <property type="protein sequence ID" value="CAK4030956.1"/>
    <property type="molecule type" value="Genomic_DNA"/>
</dbReference>
<protein>
    <submittedName>
        <fullName evidence="1">Uncharacterized protein</fullName>
    </submittedName>
</protein>
<proteinExistence type="predicted"/>
<organism evidence="1 2">
    <name type="scientific">Lecanosticta acicola</name>
    <dbReference type="NCBI Taxonomy" id="111012"/>
    <lineage>
        <taxon>Eukaryota</taxon>
        <taxon>Fungi</taxon>
        <taxon>Dikarya</taxon>
        <taxon>Ascomycota</taxon>
        <taxon>Pezizomycotina</taxon>
        <taxon>Dothideomycetes</taxon>
        <taxon>Dothideomycetidae</taxon>
        <taxon>Mycosphaerellales</taxon>
        <taxon>Mycosphaerellaceae</taxon>
        <taxon>Lecanosticta</taxon>
    </lineage>
</organism>
<dbReference type="InterPro" id="IPR027796">
    <property type="entry name" value="OTT_1508_deam-like"/>
</dbReference>
<accession>A0AAI8Z212</accession>
<evidence type="ECO:0000313" key="1">
    <source>
        <dbReference type="EMBL" id="CAK4030956.1"/>
    </source>
</evidence>
<dbReference type="Proteomes" id="UP001296104">
    <property type="component" value="Unassembled WGS sequence"/>
</dbReference>
<gene>
    <name evidence="1" type="ORF">LECACI_7A006114</name>
</gene>